<dbReference type="Gene3D" id="2.140.10.10">
    <property type="entry name" value="Quinoprotein alcohol dehydrogenase-like superfamily"/>
    <property type="match status" value="1"/>
</dbReference>
<reference evidence="5" key="2">
    <citation type="journal article" date="2024" name="Environ. Microbiol.">
        <title>Genome analysis and description of Tunturibacter gen. nov. expands the diversity of Terriglobia in tundra soils.</title>
        <authorList>
            <person name="Messyasz A."/>
            <person name="Mannisto M.K."/>
            <person name="Kerkhof L.J."/>
            <person name="Haggblom M.M."/>
        </authorList>
    </citation>
    <scope>NUCLEOTIDE SEQUENCE</scope>
    <source>
        <strain evidence="5">X5P6</strain>
    </source>
</reference>
<dbReference type="KEGG" id="tpsc:RBB77_07020"/>
<dbReference type="CDD" id="cd10280">
    <property type="entry name" value="PQQ_mGDH"/>
    <property type="match status" value="1"/>
</dbReference>
<dbReference type="AlphaFoldDB" id="A0AAU7ZUL3"/>
<dbReference type="PROSITE" id="PS51318">
    <property type="entry name" value="TAT"/>
    <property type="match status" value="1"/>
</dbReference>
<dbReference type="SMART" id="SM00564">
    <property type="entry name" value="PQQ"/>
    <property type="match status" value="3"/>
</dbReference>
<dbReference type="GO" id="GO:0016020">
    <property type="term" value="C:membrane"/>
    <property type="evidence" value="ECO:0007669"/>
    <property type="project" value="InterPro"/>
</dbReference>
<dbReference type="InterPro" id="IPR006311">
    <property type="entry name" value="TAT_signal"/>
</dbReference>
<dbReference type="PANTHER" id="PTHR32303:SF4">
    <property type="entry name" value="QUINOPROTEIN GLUCOSE DEHYDROGENASE"/>
    <property type="match status" value="1"/>
</dbReference>
<evidence type="ECO:0000259" key="4">
    <source>
        <dbReference type="Pfam" id="PF01011"/>
    </source>
</evidence>
<evidence type="ECO:0000256" key="3">
    <source>
        <dbReference type="ARBA" id="ARBA00023002"/>
    </source>
</evidence>
<name>A0AAU7ZUL3_9BACT</name>
<dbReference type="PANTHER" id="PTHR32303">
    <property type="entry name" value="QUINOPROTEIN ALCOHOL DEHYDROGENASE (CYTOCHROME C)"/>
    <property type="match status" value="1"/>
</dbReference>
<dbReference type="InterPro" id="IPR002372">
    <property type="entry name" value="PQQ_rpt_dom"/>
</dbReference>
<protein>
    <submittedName>
        <fullName evidence="5">Pyrroloquinoline quinone-dependent dehydrogenase</fullName>
    </submittedName>
</protein>
<comment type="similarity">
    <text evidence="2">Belongs to the bacterial PQQ dehydrogenase family.</text>
</comment>
<dbReference type="SUPFAM" id="SSF50998">
    <property type="entry name" value="Quinoprotein alcohol dehydrogenase-like"/>
    <property type="match status" value="1"/>
</dbReference>
<comment type="cofactor">
    <cofactor evidence="1">
        <name>pyrroloquinoline quinone</name>
        <dbReference type="ChEBI" id="CHEBI:58442"/>
    </cofactor>
</comment>
<sequence length="661" mass="71541">MFEHNDQKSRQGLTRREVIRLGAVAAAMPMLGDIAALCQVPAAARASGEWRQYAGDKASTKYSSLNQITADNFSNLKVAWTWRSVEEDLTQAHNLKTWAWEATPLMIDGVLYLTTSLSQAVALDAATGKLLWVYDPETWKNGVPSNNGFVHRGVSYWADGDDTRIVYGTGDGYLICIHAKTGKPVETFGDKGRIDLTQGLGRPVERKLYGVSSPPVICRDVIVMGSKVNDVPLAGRMPPGDVRGFDVRTGKLVWTFHTIPHTGEYGYGTWINGSAETTGSANLWSMLSADDELGYVYLPLTSPSDDHYGVNRPGSGLFGECLVCVEATTGKRVWHFQMAHHGLWDYDLPAAPNLIDIHINGRRVKAVAQTSKEGFLYVFDRGTGKPIWPITEQPVPQSTIPGEQTSPTQPFPTKPAAFDRQGVTEADLTDFTPELHAKALAELQKYNYGPLFTPESLQKPTIELPGIAGGASWSGAACDPETGMCYVSSVTFPYTAELVPSSVPHTGYIGKMKPVPDIDGVPLWKPPYGRVTAIDLNTGDHSWMTPVGDLADEVPALKQLGLKNLGRPARGHLLLTKTVLIIGQEGTTQREGGSPSDVPKFKVVTPNLVAFDKALGKRGGEVALPHNATAAPMTYMLSGKQFIVVATGGANLPAELIAFTL</sequence>
<reference evidence="5" key="1">
    <citation type="submission" date="2023-08" db="EMBL/GenBank/DDBJ databases">
        <authorList>
            <person name="Messyasz A."/>
            <person name="Mannisto M.K."/>
            <person name="Kerkhof L.J."/>
            <person name="Haggblom M."/>
        </authorList>
    </citation>
    <scope>NUCLEOTIDE SEQUENCE</scope>
    <source>
        <strain evidence="5">X5P6</strain>
    </source>
</reference>
<dbReference type="GO" id="GO:0008876">
    <property type="term" value="F:quinoprotein glucose dehydrogenase activity"/>
    <property type="evidence" value="ECO:0007669"/>
    <property type="project" value="TreeGrafter"/>
</dbReference>
<accession>A0AAU7ZUL3</accession>
<dbReference type="Pfam" id="PF01011">
    <property type="entry name" value="PQQ"/>
    <property type="match status" value="1"/>
</dbReference>
<feature type="domain" description="Pyrrolo-quinoline quinone repeat" evidence="4">
    <location>
        <begin position="50"/>
        <end position="643"/>
    </location>
</feature>
<dbReference type="GO" id="GO:0048038">
    <property type="term" value="F:quinone binding"/>
    <property type="evidence" value="ECO:0007669"/>
    <property type="project" value="InterPro"/>
</dbReference>
<evidence type="ECO:0000256" key="2">
    <source>
        <dbReference type="ARBA" id="ARBA00008156"/>
    </source>
</evidence>
<keyword evidence="3" id="KW-0560">Oxidoreductase</keyword>
<dbReference type="RefSeq" id="WP_353065968.1">
    <property type="nucleotide sequence ID" value="NZ_CP132942.1"/>
</dbReference>
<organism evidence="5">
    <name type="scientific">Tunturiibacter psychrotolerans</name>
    <dbReference type="NCBI Taxonomy" id="3069686"/>
    <lineage>
        <taxon>Bacteria</taxon>
        <taxon>Pseudomonadati</taxon>
        <taxon>Acidobacteriota</taxon>
        <taxon>Terriglobia</taxon>
        <taxon>Terriglobales</taxon>
        <taxon>Acidobacteriaceae</taxon>
        <taxon>Tunturiibacter</taxon>
    </lineage>
</organism>
<evidence type="ECO:0000313" key="5">
    <source>
        <dbReference type="EMBL" id="XCB34637.1"/>
    </source>
</evidence>
<evidence type="ECO:0000256" key="1">
    <source>
        <dbReference type="ARBA" id="ARBA00001931"/>
    </source>
</evidence>
<dbReference type="InterPro" id="IPR011047">
    <property type="entry name" value="Quinoprotein_ADH-like_sf"/>
</dbReference>
<dbReference type="EMBL" id="CP132942">
    <property type="protein sequence ID" value="XCB34637.1"/>
    <property type="molecule type" value="Genomic_DNA"/>
</dbReference>
<proteinExistence type="inferred from homology"/>
<dbReference type="InterPro" id="IPR017511">
    <property type="entry name" value="PQQ_mDH"/>
</dbReference>
<dbReference type="InterPro" id="IPR018391">
    <property type="entry name" value="PQQ_b-propeller_rpt"/>
</dbReference>
<gene>
    <name evidence="5" type="ORF">RBB77_07020</name>
</gene>